<dbReference type="OrthoDB" id="1496333at2"/>
<proteinExistence type="predicted"/>
<feature type="region of interest" description="Disordered" evidence="1">
    <location>
        <begin position="19"/>
        <end position="39"/>
    </location>
</feature>
<organism evidence="2 3">
    <name type="scientific">Rubellimicrobium roseum</name>
    <dbReference type="NCBI Taxonomy" id="687525"/>
    <lineage>
        <taxon>Bacteria</taxon>
        <taxon>Pseudomonadati</taxon>
        <taxon>Pseudomonadota</taxon>
        <taxon>Alphaproteobacteria</taxon>
        <taxon>Rhodobacterales</taxon>
        <taxon>Roseobacteraceae</taxon>
        <taxon>Rubellimicrobium</taxon>
    </lineage>
</organism>
<evidence type="ECO:0000256" key="1">
    <source>
        <dbReference type="SAM" id="MobiDB-lite"/>
    </source>
</evidence>
<reference evidence="2 3" key="1">
    <citation type="submission" date="2019-06" db="EMBL/GenBank/DDBJ databases">
        <authorList>
            <person name="Jiang L."/>
        </authorList>
    </citation>
    <scope>NUCLEOTIDE SEQUENCE [LARGE SCALE GENOMIC DNA]</scope>
    <source>
        <strain evidence="2 3">YIM 48858</strain>
    </source>
</reference>
<keyword evidence="3" id="KW-1185">Reference proteome</keyword>
<dbReference type="SUPFAM" id="SSF56731">
    <property type="entry name" value="DNA primase core"/>
    <property type="match status" value="1"/>
</dbReference>
<dbReference type="InterPro" id="IPR027417">
    <property type="entry name" value="P-loop_NTPase"/>
</dbReference>
<dbReference type="Pfam" id="PF13481">
    <property type="entry name" value="AAA_25"/>
    <property type="match status" value="1"/>
</dbReference>
<dbReference type="AlphaFoldDB" id="A0A5C4NIF4"/>
<comment type="caution">
    <text evidence="2">The sequence shown here is derived from an EMBL/GenBank/DDBJ whole genome shotgun (WGS) entry which is preliminary data.</text>
</comment>
<dbReference type="SUPFAM" id="SSF52540">
    <property type="entry name" value="P-loop containing nucleoside triphosphate hydrolases"/>
    <property type="match status" value="1"/>
</dbReference>
<protein>
    <recommendedName>
        <fullName evidence="4">AAA family ATPase</fullName>
    </recommendedName>
</protein>
<dbReference type="EMBL" id="VDFV01000002">
    <property type="protein sequence ID" value="TNC74373.1"/>
    <property type="molecule type" value="Genomic_DNA"/>
</dbReference>
<name>A0A5C4NIF4_9RHOB</name>
<dbReference type="InterPro" id="IPR034154">
    <property type="entry name" value="TOPRIM_DnaG/twinkle"/>
</dbReference>
<evidence type="ECO:0000313" key="3">
    <source>
        <dbReference type="Proteomes" id="UP000305709"/>
    </source>
</evidence>
<evidence type="ECO:0000313" key="2">
    <source>
        <dbReference type="EMBL" id="TNC74373.1"/>
    </source>
</evidence>
<evidence type="ECO:0008006" key="4">
    <source>
        <dbReference type="Google" id="ProtNLM"/>
    </source>
</evidence>
<dbReference type="Proteomes" id="UP000305709">
    <property type="component" value="Unassembled WGS sequence"/>
</dbReference>
<gene>
    <name evidence="2" type="ORF">FHG71_02930</name>
</gene>
<accession>A0A5C4NIF4</accession>
<dbReference type="Gene3D" id="3.40.50.300">
    <property type="entry name" value="P-loop containing nucleotide triphosphate hydrolases"/>
    <property type="match status" value="1"/>
</dbReference>
<sequence length="625" mass="67641">MHQPILSLRNLAAALDGDVTGPESINAPGPGHSPKDRSLSVKLAPDNPDGFVVHSHAGDDWQKCRDHVLQCLGRAPWTPRGDKERQGGPGRPQRKVAEYVYHLEDGTPYLKVTRLKDPKSFPQEHWTGTGWAKGKPKGPKVPYRLPELLASPHAPVLIAEGEKDADALDRLGLVATTASEGAGKWTSDLNRWFTGRIVYILPDNDEAGRAHARQVAESLLETAAEVRIVALPGLPEKGDVSDWIASDGDIEELLRLCQETQPWRPQETAHNEAASRASRFYSAASLKGRPVPERPWLVPGLVPDRTVTLFSGDGGTGKSLLAHQLGIAVASGCGWLGMDVAQGRVIYLSAEDDDDELHRRTDDILRAIGRTYDDIEGLTLRSLAGEDALLAVESGLALMASALFQELEARAADEQPALVVIDTLADVYPANENDRMKVRQFIGILRGLAIRQRCAVMLLGHPSLTGLTSGSGSSGSTAWNNSVRSRLYLSRIIQDGHEPEPDKRVLTTKKANYSRVGGEIGMTWRGGVFVADVAPSGLDKMAAGAKAERVFLKLLDEFTSQGRRVNHAGASTYAPSQFAKHPKSEGVTKNAFAAAMNSLLSNGTLAIGEEGPPSRRVKFLMRAIR</sequence>
<feature type="region of interest" description="Disordered" evidence="1">
    <location>
        <begin position="74"/>
        <end position="94"/>
    </location>
</feature>
<dbReference type="CDD" id="cd01029">
    <property type="entry name" value="TOPRIM_primases"/>
    <property type="match status" value="1"/>
</dbReference>
<dbReference type="Gene3D" id="3.40.1360.10">
    <property type="match status" value="1"/>
</dbReference>